<reference evidence="1" key="1">
    <citation type="submission" date="2021-05" db="EMBL/GenBank/DDBJ databases">
        <authorList>
            <person name="Alioto T."/>
            <person name="Alioto T."/>
            <person name="Gomez Garrido J."/>
        </authorList>
    </citation>
    <scope>NUCLEOTIDE SEQUENCE</scope>
</reference>
<proteinExistence type="predicted"/>
<evidence type="ECO:0008006" key="2">
    <source>
        <dbReference type="Google" id="ProtNLM"/>
    </source>
</evidence>
<protein>
    <recommendedName>
        <fullName evidence="2">Peptidase aspartic putative domain-containing protein</fullName>
    </recommendedName>
</protein>
<organism evidence="1">
    <name type="scientific">Cacopsylla melanoneura</name>
    <dbReference type="NCBI Taxonomy" id="428564"/>
    <lineage>
        <taxon>Eukaryota</taxon>
        <taxon>Metazoa</taxon>
        <taxon>Ecdysozoa</taxon>
        <taxon>Arthropoda</taxon>
        <taxon>Hexapoda</taxon>
        <taxon>Insecta</taxon>
        <taxon>Pterygota</taxon>
        <taxon>Neoptera</taxon>
        <taxon>Paraneoptera</taxon>
        <taxon>Hemiptera</taxon>
        <taxon>Sternorrhyncha</taxon>
        <taxon>Psylloidea</taxon>
        <taxon>Psyllidae</taxon>
        <taxon>Psyllinae</taxon>
        <taxon>Cacopsylla</taxon>
    </lineage>
</organism>
<accession>A0A8D8QRZ4</accession>
<dbReference type="EMBL" id="HBUF01094096">
    <property type="protein sequence ID" value="CAG6636435.1"/>
    <property type="molecule type" value="Transcribed_RNA"/>
</dbReference>
<sequence>MATSSGFKKDSYLTQNLPVENIDISRLNIPTSTITLADPKFQVTSPIDILIGSELFFSLLCFGQKKFGPSLPVLIKTRLGWIISGSLCLPTESSPVIGHSFHVCQIESEIEKFWELESIPRGLVHSKEEKGTENLLFAPLILATLFL</sequence>
<dbReference type="AlphaFoldDB" id="A0A8D8QRZ4"/>
<evidence type="ECO:0000313" key="1">
    <source>
        <dbReference type="EMBL" id="CAG6636435.1"/>
    </source>
</evidence>
<name>A0A8D8QRZ4_9HEMI</name>